<sequence length="427" mass="45810">MGLLAPICATIELHTDLAKRLARGQKVSPTFFLGARAVIHHEPLGVAGFILPWNFPFELGVKHMIPALAAGNAVVQKPSQANPLIGELIVRLFAEAGLPKDLVQVVHGYAETGKALVDAADTICFVGSTATGKQIMRQAAETLTPVLLELGGNDAAIVRRDADIPLTARGLINSTCYNAGQVCNGVERIYVPHELIDPLLVELQRLIPRLRLAFEASGDDYELGPFIWPPQLEVYEEHTADALAKGAKVHCGGEVVRRGGGLYWPPTLLTGMTHEMLMMREETFGPFIAIMSVSDDDEAVALANDSRYGLGASVWTRDTAAGEALARRLRAGSVMINNAMQIGGCATLPFGGDGDSGVGRAQGEQVFFHYVATKSVMTSPGSSASLWMPYGPEAQRFFRGLSRTFYASKLGARAAGIYDLIVGRPQL</sequence>
<accession>A6G9N7</accession>
<dbReference type="STRING" id="391625.PPSIR1_37989"/>
<dbReference type="InterPro" id="IPR015590">
    <property type="entry name" value="Aldehyde_DH_dom"/>
</dbReference>
<dbReference type="Pfam" id="PF00171">
    <property type="entry name" value="Aldedh"/>
    <property type="match status" value="1"/>
</dbReference>
<gene>
    <name evidence="5" type="ORF">PPSIR1_37989</name>
</gene>
<comment type="similarity">
    <text evidence="3">Belongs to the aldehyde dehydrogenase family.</text>
</comment>
<organism evidence="5 6">
    <name type="scientific">Plesiocystis pacifica SIR-1</name>
    <dbReference type="NCBI Taxonomy" id="391625"/>
    <lineage>
        <taxon>Bacteria</taxon>
        <taxon>Pseudomonadati</taxon>
        <taxon>Myxococcota</taxon>
        <taxon>Polyangia</taxon>
        <taxon>Nannocystales</taxon>
        <taxon>Nannocystaceae</taxon>
        <taxon>Plesiocystis</taxon>
    </lineage>
</organism>
<dbReference type="Gene3D" id="3.40.605.10">
    <property type="entry name" value="Aldehyde Dehydrogenase, Chain A, domain 1"/>
    <property type="match status" value="1"/>
</dbReference>
<feature type="active site" evidence="2">
    <location>
        <position position="149"/>
    </location>
</feature>
<dbReference type="InterPro" id="IPR016162">
    <property type="entry name" value="Ald_DH_N"/>
</dbReference>
<evidence type="ECO:0000256" key="1">
    <source>
        <dbReference type="ARBA" id="ARBA00023002"/>
    </source>
</evidence>
<evidence type="ECO:0000256" key="3">
    <source>
        <dbReference type="RuleBase" id="RU003345"/>
    </source>
</evidence>
<dbReference type="InterPro" id="IPR016161">
    <property type="entry name" value="Ald_DH/histidinol_DH"/>
</dbReference>
<keyword evidence="1 3" id="KW-0560">Oxidoreductase</keyword>
<evidence type="ECO:0000256" key="2">
    <source>
        <dbReference type="PROSITE-ProRule" id="PRU10007"/>
    </source>
</evidence>
<dbReference type="Proteomes" id="UP000005801">
    <property type="component" value="Unassembled WGS sequence"/>
</dbReference>
<evidence type="ECO:0000313" key="5">
    <source>
        <dbReference type="EMBL" id="EDM77431.1"/>
    </source>
</evidence>
<dbReference type="SUPFAM" id="SSF53720">
    <property type="entry name" value="ALDH-like"/>
    <property type="match status" value="1"/>
</dbReference>
<dbReference type="AlphaFoldDB" id="A6G9N7"/>
<comment type="caution">
    <text evidence="5">The sequence shown here is derived from an EMBL/GenBank/DDBJ whole genome shotgun (WGS) entry which is preliminary data.</text>
</comment>
<dbReference type="InterPro" id="IPR016163">
    <property type="entry name" value="Ald_DH_C"/>
</dbReference>
<dbReference type="Gene3D" id="3.40.309.10">
    <property type="entry name" value="Aldehyde Dehydrogenase, Chain A, domain 2"/>
    <property type="match status" value="1"/>
</dbReference>
<name>A6G9N7_9BACT</name>
<dbReference type="EMBL" id="ABCS01000046">
    <property type="protein sequence ID" value="EDM77431.1"/>
    <property type="molecule type" value="Genomic_DNA"/>
</dbReference>
<dbReference type="PANTHER" id="PTHR11699">
    <property type="entry name" value="ALDEHYDE DEHYDROGENASE-RELATED"/>
    <property type="match status" value="1"/>
</dbReference>
<keyword evidence="6" id="KW-1185">Reference proteome</keyword>
<dbReference type="PROSITE" id="PS00687">
    <property type="entry name" value="ALDEHYDE_DEHYDR_GLU"/>
    <property type="match status" value="1"/>
</dbReference>
<dbReference type="InterPro" id="IPR029510">
    <property type="entry name" value="Ald_DH_CS_GLU"/>
</dbReference>
<protein>
    <submittedName>
        <fullName evidence="5">Succinate-semialdehyde dehydrogenase (NAD(P)+)</fullName>
    </submittedName>
</protein>
<dbReference type="GO" id="GO:0016620">
    <property type="term" value="F:oxidoreductase activity, acting on the aldehyde or oxo group of donors, NAD or NADP as acceptor"/>
    <property type="evidence" value="ECO:0007669"/>
    <property type="project" value="InterPro"/>
</dbReference>
<reference evidence="5 6" key="1">
    <citation type="submission" date="2007-06" db="EMBL/GenBank/DDBJ databases">
        <authorList>
            <person name="Shimkets L."/>
            <person name="Ferriera S."/>
            <person name="Johnson J."/>
            <person name="Kravitz S."/>
            <person name="Beeson K."/>
            <person name="Sutton G."/>
            <person name="Rogers Y.-H."/>
            <person name="Friedman R."/>
            <person name="Frazier M."/>
            <person name="Venter J.C."/>
        </authorList>
    </citation>
    <scope>NUCLEOTIDE SEQUENCE [LARGE SCALE GENOMIC DNA]</scope>
    <source>
        <strain evidence="5 6">SIR-1</strain>
    </source>
</reference>
<evidence type="ECO:0000259" key="4">
    <source>
        <dbReference type="Pfam" id="PF00171"/>
    </source>
</evidence>
<proteinExistence type="inferred from homology"/>
<evidence type="ECO:0000313" key="6">
    <source>
        <dbReference type="Proteomes" id="UP000005801"/>
    </source>
</evidence>
<feature type="domain" description="Aldehyde dehydrogenase" evidence="4">
    <location>
        <begin position="8"/>
        <end position="376"/>
    </location>
</feature>
<dbReference type="eggNOG" id="COG1012">
    <property type="taxonomic scope" value="Bacteria"/>
</dbReference>